<feature type="domain" description="H repeat-associated protein N-terminal" evidence="2">
    <location>
        <begin position="4"/>
        <end position="90"/>
    </location>
</feature>
<protein>
    <recommendedName>
        <fullName evidence="2">H repeat-associated protein N-terminal domain-containing protein</fullName>
    </recommendedName>
</protein>
<dbReference type="InterPro" id="IPR032806">
    <property type="entry name" value="YbfD_N"/>
</dbReference>
<dbReference type="EMBL" id="PVWG01000066">
    <property type="protein sequence ID" value="PSB15230.1"/>
    <property type="molecule type" value="Genomic_DNA"/>
</dbReference>
<dbReference type="Proteomes" id="UP000238634">
    <property type="component" value="Unassembled WGS sequence"/>
</dbReference>
<keyword evidence="4" id="KW-1185">Reference proteome</keyword>
<reference evidence="3 4" key="1">
    <citation type="submission" date="2018-02" db="EMBL/GenBank/DDBJ databases">
        <authorList>
            <person name="Cohen D.B."/>
            <person name="Kent A.D."/>
        </authorList>
    </citation>
    <scope>NUCLEOTIDE SEQUENCE [LARGE SCALE GENOMIC DNA]</scope>
    <source>
        <strain evidence="3 4">ULC007</strain>
    </source>
</reference>
<keyword evidence="1" id="KW-1133">Transmembrane helix</keyword>
<accession>A0A2T1D425</accession>
<evidence type="ECO:0000313" key="3">
    <source>
        <dbReference type="EMBL" id="PSB15230.1"/>
    </source>
</evidence>
<sequence length="179" mass="20173">MSLIEHLQTVRDFRTQPNYPLWVVLLLVVMGTMSGCTGYRPLADFVSRQQPELLTVLKLPRQRLPSLSTLRRIMVRVDFESFTQAFKAWAREQFTPAPGEQLATDGKGIKVSVSDYDQPYQDFVSVVSAFRVAQGVGVGLETMRNHQTSEIKTVEGLLEKLQLKGVCFSLDALHTQKNS</sequence>
<gene>
    <name evidence="3" type="ORF">C7B65_24910</name>
</gene>
<feature type="transmembrane region" description="Helical" evidence="1">
    <location>
        <begin position="20"/>
        <end position="39"/>
    </location>
</feature>
<dbReference type="InterPro" id="IPR047647">
    <property type="entry name" value="ISAs1_transpos"/>
</dbReference>
<proteinExistence type="predicted"/>
<dbReference type="PANTHER" id="PTHR30298:SF0">
    <property type="entry name" value="PROTEIN YBFL-RELATED"/>
    <property type="match status" value="1"/>
</dbReference>
<dbReference type="NCBIfam" id="NF033564">
    <property type="entry name" value="transpos_ISAs1"/>
    <property type="match status" value="1"/>
</dbReference>
<dbReference type="PANTHER" id="PTHR30298">
    <property type="entry name" value="H REPEAT-ASSOCIATED PREDICTED TRANSPOSASE"/>
    <property type="match status" value="1"/>
</dbReference>
<evidence type="ECO:0000256" key="1">
    <source>
        <dbReference type="SAM" id="Phobius"/>
    </source>
</evidence>
<keyword evidence="1" id="KW-0812">Transmembrane</keyword>
<name>A0A2T1D425_9CYAN</name>
<keyword evidence="1" id="KW-0472">Membrane</keyword>
<dbReference type="Pfam" id="PF13808">
    <property type="entry name" value="DDE_Tnp_1_assoc"/>
    <property type="match status" value="1"/>
</dbReference>
<dbReference type="AlphaFoldDB" id="A0A2T1D425"/>
<organism evidence="3 4">
    <name type="scientific">Phormidesmis priestleyi ULC007</name>
    <dbReference type="NCBI Taxonomy" id="1920490"/>
    <lineage>
        <taxon>Bacteria</taxon>
        <taxon>Bacillati</taxon>
        <taxon>Cyanobacteriota</taxon>
        <taxon>Cyanophyceae</taxon>
        <taxon>Leptolyngbyales</taxon>
        <taxon>Leptolyngbyaceae</taxon>
        <taxon>Phormidesmis</taxon>
    </lineage>
</organism>
<comment type="caution">
    <text evidence="3">The sequence shown here is derived from an EMBL/GenBank/DDBJ whole genome shotgun (WGS) entry which is preliminary data.</text>
</comment>
<evidence type="ECO:0000313" key="4">
    <source>
        <dbReference type="Proteomes" id="UP000238634"/>
    </source>
</evidence>
<dbReference type="InterPro" id="IPR051698">
    <property type="entry name" value="Transposase_11-like"/>
</dbReference>
<evidence type="ECO:0000259" key="2">
    <source>
        <dbReference type="Pfam" id="PF13808"/>
    </source>
</evidence>
<reference evidence="3 4" key="2">
    <citation type="submission" date="2018-03" db="EMBL/GenBank/DDBJ databases">
        <title>The ancient ancestry and fast evolution of plastids.</title>
        <authorList>
            <person name="Moore K.R."/>
            <person name="Magnabosco C."/>
            <person name="Momper L."/>
            <person name="Gold D.A."/>
            <person name="Bosak T."/>
            <person name="Fournier G.P."/>
        </authorList>
    </citation>
    <scope>NUCLEOTIDE SEQUENCE [LARGE SCALE GENOMIC DNA]</scope>
    <source>
        <strain evidence="3 4">ULC007</strain>
    </source>
</reference>